<protein>
    <submittedName>
        <fullName evidence="1">Uncharacterized protein</fullName>
    </submittedName>
</protein>
<proteinExistence type="predicted"/>
<dbReference type="Gene3D" id="2.60.270.50">
    <property type="match status" value="1"/>
</dbReference>
<gene>
    <name evidence="1" type="ORF">FKR81_12790</name>
</gene>
<dbReference type="RefSeq" id="WP_146351383.1">
    <property type="nucleotide sequence ID" value="NZ_VOBR01000007.1"/>
</dbReference>
<evidence type="ECO:0000313" key="2">
    <source>
        <dbReference type="Proteomes" id="UP000316639"/>
    </source>
</evidence>
<evidence type="ECO:0000313" key="1">
    <source>
        <dbReference type="EMBL" id="TWP51737.1"/>
    </source>
</evidence>
<comment type="caution">
    <text evidence="1">The sequence shown here is derived from an EMBL/GenBank/DDBJ whole genome shotgun (WGS) entry which is preliminary data.</text>
</comment>
<dbReference type="AlphaFoldDB" id="A0A563EVJ5"/>
<organism evidence="1 2">
    <name type="scientific">Lentzea tibetensis</name>
    <dbReference type="NCBI Taxonomy" id="2591470"/>
    <lineage>
        <taxon>Bacteria</taxon>
        <taxon>Bacillati</taxon>
        <taxon>Actinomycetota</taxon>
        <taxon>Actinomycetes</taxon>
        <taxon>Pseudonocardiales</taxon>
        <taxon>Pseudonocardiaceae</taxon>
        <taxon>Lentzea</taxon>
    </lineage>
</organism>
<name>A0A563EVJ5_9PSEU</name>
<reference evidence="1 2" key="1">
    <citation type="submission" date="2019-07" db="EMBL/GenBank/DDBJ databases">
        <title>Lentzea xizangensis sp. nov., isolated from Qinghai-Tibetan Plateau Soils.</title>
        <authorList>
            <person name="Huang J."/>
        </authorList>
    </citation>
    <scope>NUCLEOTIDE SEQUENCE [LARGE SCALE GENOMIC DNA]</scope>
    <source>
        <strain evidence="1 2">FXJ1.1311</strain>
    </source>
</reference>
<dbReference type="EMBL" id="VOBR01000007">
    <property type="protein sequence ID" value="TWP51737.1"/>
    <property type="molecule type" value="Genomic_DNA"/>
</dbReference>
<dbReference type="Proteomes" id="UP000316639">
    <property type="component" value="Unassembled WGS sequence"/>
</dbReference>
<accession>A0A563EVJ5</accession>
<sequence>MSTGAITFHDVTRPTFEAVQKRLLTDLGGELVNGSDTELRCFGAHGALRYDEKTRSASLDIRYLPSVLSRATVVSWLHDALTGELVRDPREGGLYWDVLEVRVHNKTTMPLNVTSVPNLDHGIYLDYPAGAPEDSYTQVFRVSSVSGAEIGPQGSVGFGLADGTGLTVNFDMQFAVGQTSTLTATTTGPRNAAYDLDAIGSHSAWHGQGTTWTVLLVLDPTPGNTFAEHSYTR</sequence>
<keyword evidence="2" id="KW-1185">Reference proteome</keyword>